<sequence length="303" mass="32371">MTVTQDTLGIGELARRTGVPVRTLRFYCDEGVLTPLRSTGGHRRFEATAVEHVRQLRRLRAVGLGLDTITEVLSGTRSLADALASARARAEADLAAAAWRQATLQAIAQAPPGAREARLDLLALAADGRATHAALVSFWHNNFLAPVAEDVLDMYLAAVAPPPPSVPTPAQVLAYAELLTLTATPGLAQALHRQTARNAAAIRDETEYLHRLGGSLLAVLPKIPTTPPAPGPDLDTYLAMQAELRGAANTPAFHRELLAAQAVDRTPPIRRYWRLAGELTGTEVTAGEAHLWLLDALAARLGQ</sequence>
<dbReference type="InterPro" id="IPR000551">
    <property type="entry name" value="MerR-type_HTH_dom"/>
</dbReference>
<dbReference type="Gene3D" id="1.10.1660.10">
    <property type="match status" value="1"/>
</dbReference>
<organism evidence="3 4">
    <name type="scientific">Crossiella equi</name>
    <dbReference type="NCBI Taxonomy" id="130796"/>
    <lineage>
        <taxon>Bacteria</taxon>
        <taxon>Bacillati</taxon>
        <taxon>Actinomycetota</taxon>
        <taxon>Actinomycetes</taxon>
        <taxon>Pseudonocardiales</taxon>
        <taxon>Pseudonocardiaceae</taxon>
        <taxon>Crossiella</taxon>
    </lineage>
</organism>
<evidence type="ECO:0000259" key="2">
    <source>
        <dbReference type="PROSITE" id="PS50937"/>
    </source>
</evidence>
<evidence type="ECO:0000313" key="3">
    <source>
        <dbReference type="EMBL" id="MBP2477901.1"/>
    </source>
</evidence>
<keyword evidence="4" id="KW-1185">Reference proteome</keyword>
<dbReference type="InterPro" id="IPR047057">
    <property type="entry name" value="MerR_fam"/>
</dbReference>
<accession>A0ABS5AMW5</accession>
<evidence type="ECO:0000256" key="1">
    <source>
        <dbReference type="ARBA" id="ARBA00023125"/>
    </source>
</evidence>
<dbReference type="Pfam" id="PF13411">
    <property type="entry name" value="MerR_1"/>
    <property type="match status" value="1"/>
</dbReference>
<gene>
    <name evidence="3" type="ORF">JOF53_006773</name>
</gene>
<dbReference type="EMBL" id="JAGIOO010000001">
    <property type="protein sequence ID" value="MBP2477901.1"/>
    <property type="molecule type" value="Genomic_DNA"/>
</dbReference>
<dbReference type="GO" id="GO:0003677">
    <property type="term" value="F:DNA binding"/>
    <property type="evidence" value="ECO:0007669"/>
    <property type="project" value="UniProtKB-KW"/>
</dbReference>
<dbReference type="SMART" id="SM00422">
    <property type="entry name" value="HTH_MERR"/>
    <property type="match status" value="1"/>
</dbReference>
<reference evidence="3 4" key="1">
    <citation type="submission" date="2021-03" db="EMBL/GenBank/DDBJ databases">
        <title>Sequencing the genomes of 1000 actinobacteria strains.</title>
        <authorList>
            <person name="Klenk H.-P."/>
        </authorList>
    </citation>
    <scope>NUCLEOTIDE SEQUENCE [LARGE SCALE GENOMIC DNA]</scope>
    <source>
        <strain evidence="3 4">DSM 44580</strain>
    </source>
</reference>
<keyword evidence="1 3" id="KW-0238">DNA-binding</keyword>
<dbReference type="RefSeq" id="WP_307850284.1">
    <property type="nucleotide sequence ID" value="NZ_JAGIOO010000001.1"/>
</dbReference>
<proteinExistence type="predicted"/>
<dbReference type="PANTHER" id="PTHR30204">
    <property type="entry name" value="REDOX-CYCLING DRUG-SENSING TRANSCRIPTIONAL ACTIVATOR SOXR"/>
    <property type="match status" value="1"/>
</dbReference>
<dbReference type="Proteomes" id="UP001519363">
    <property type="component" value="Unassembled WGS sequence"/>
</dbReference>
<dbReference type="InterPro" id="IPR009061">
    <property type="entry name" value="DNA-bd_dom_put_sf"/>
</dbReference>
<dbReference type="SUPFAM" id="SSF46955">
    <property type="entry name" value="Putative DNA-binding domain"/>
    <property type="match status" value="1"/>
</dbReference>
<name>A0ABS5AMW5_9PSEU</name>
<protein>
    <submittedName>
        <fullName evidence="3">DNA-binding transcriptional MerR regulator</fullName>
    </submittedName>
</protein>
<dbReference type="PANTHER" id="PTHR30204:SF93">
    <property type="entry name" value="HTH MERR-TYPE DOMAIN-CONTAINING PROTEIN"/>
    <property type="match status" value="1"/>
</dbReference>
<evidence type="ECO:0000313" key="4">
    <source>
        <dbReference type="Proteomes" id="UP001519363"/>
    </source>
</evidence>
<dbReference type="PRINTS" id="PR00040">
    <property type="entry name" value="HTHMERR"/>
</dbReference>
<comment type="caution">
    <text evidence="3">The sequence shown here is derived from an EMBL/GenBank/DDBJ whole genome shotgun (WGS) entry which is preliminary data.</text>
</comment>
<feature type="domain" description="HTH merR-type" evidence="2">
    <location>
        <begin position="7"/>
        <end position="75"/>
    </location>
</feature>
<dbReference type="PROSITE" id="PS50937">
    <property type="entry name" value="HTH_MERR_2"/>
    <property type="match status" value="1"/>
</dbReference>